<proteinExistence type="predicted"/>
<evidence type="ECO:0000313" key="1">
    <source>
        <dbReference type="EMBL" id="PTQ89143.1"/>
    </source>
</evidence>
<dbReference type="RefSeq" id="WP_107865787.1">
    <property type="nucleotide sequence ID" value="NZ_QAON01000008.1"/>
</dbReference>
<sequence length="75" mass="8321">MSQQNALEQLANTLKIQTDQLSGLQSLSADDIRRFNQLIEQAQLKQRETLNNAIEEGLSYVPALLRGAVKAIVRG</sequence>
<protein>
    <submittedName>
        <fullName evidence="1">Uncharacterized protein</fullName>
    </submittedName>
</protein>
<dbReference type="AlphaFoldDB" id="A0A2T5IYQ0"/>
<name>A0A2T5IYQ0_9GAMM</name>
<accession>A0A2T5IYQ0</accession>
<dbReference type="Proteomes" id="UP000244223">
    <property type="component" value="Unassembled WGS sequence"/>
</dbReference>
<dbReference type="EMBL" id="QAON01000008">
    <property type="protein sequence ID" value="PTQ89143.1"/>
    <property type="molecule type" value="Genomic_DNA"/>
</dbReference>
<dbReference type="OrthoDB" id="3699287at2"/>
<evidence type="ECO:0000313" key="2">
    <source>
        <dbReference type="Proteomes" id="UP000244223"/>
    </source>
</evidence>
<keyword evidence="2" id="KW-1185">Reference proteome</keyword>
<gene>
    <name evidence="1" type="ORF">C8N29_10824</name>
</gene>
<reference evidence="1 2" key="1">
    <citation type="submission" date="2018-04" db="EMBL/GenBank/DDBJ databases">
        <title>Genomic Encyclopedia of Archaeal and Bacterial Type Strains, Phase II (KMG-II): from individual species to whole genera.</title>
        <authorList>
            <person name="Goeker M."/>
        </authorList>
    </citation>
    <scope>NUCLEOTIDE SEQUENCE [LARGE SCALE GENOMIC DNA]</scope>
    <source>
        <strain evidence="1 2">DSM 5822</strain>
    </source>
</reference>
<comment type="caution">
    <text evidence="1">The sequence shown here is derived from an EMBL/GenBank/DDBJ whole genome shotgun (WGS) entry which is preliminary data.</text>
</comment>
<organism evidence="1 2">
    <name type="scientific">Agitococcus lubricus</name>
    <dbReference type="NCBI Taxonomy" id="1077255"/>
    <lineage>
        <taxon>Bacteria</taxon>
        <taxon>Pseudomonadati</taxon>
        <taxon>Pseudomonadota</taxon>
        <taxon>Gammaproteobacteria</taxon>
        <taxon>Moraxellales</taxon>
        <taxon>Moraxellaceae</taxon>
        <taxon>Agitococcus</taxon>
    </lineage>
</organism>